<gene>
    <name evidence="2" type="ORF">COCVIDRAFT_102664</name>
</gene>
<dbReference type="AlphaFoldDB" id="W7E5T6"/>
<dbReference type="HOGENOM" id="CLU_2549060_0_0_1"/>
<dbReference type="GeneID" id="26248418"/>
<feature type="region of interest" description="Disordered" evidence="1">
    <location>
        <begin position="1"/>
        <end position="83"/>
    </location>
</feature>
<organism evidence="2 3">
    <name type="scientific">Bipolaris victoriae (strain FI3)</name>
    <name type="common">Victoria blight of oats agent</name>
    <name type="synonym">Cochliobolus victoriae</name>
    <dbReference type="NCBI Taxonomy" id="930091"/>
    <lineage>
        <taxon>Eukaryota</taxon>
        <taxon>Fungi</taxon>
        <taxon>Dikarya</taxon>
        <taxon>Ascomycota</taxon>
        <taxon>Pezizomycotina</taxon>
        <taxon>Dothideomycetes</taxon>
        <taxon>Pleosporomycetidae</taxon>
        <taxon>Pleosporales</taxon>
        <taxon>Pleosporineae</taxon>
        <taxon>Pleosporaceae</taxon>
        <taxon>Bipolaris</taxon>
    </lineage>
</organism>
<feature type="compositionally biased region" description="Polar residues" evidence="1">
    <location>
        <begin position="21"/>
        <end position="30"/>
    </location>
</feature>
<evidence type="ECO:0000313" key="3">
    <source>
        <dbReference type="Proteomes" id="UP000054337"/>
    </source>
</evidence>
<accession>W7E5T6</accession>
<evidence type="ECO:0000256" key="1">
    <source>
        <dbReference type="SAM" id="MobiDB-lite"/>
    </source>
</evidence>
<feature type="compositionally biased region" description="Basic and acidic residues" evidence="1">
    <location>
        <begin position="73"/>
        <end position="83"/>
    </location>
</feature>
<sequence length="83" mass="9184">SPTSRQASPSPPPPPHRYDHQIQSPPINDTSHPHKLPNIASPHPSHSDRPAPERERARLTKQHLGPTIAASRAPDRCRQSRSS</sequence>
<proteinExistence type="predicted"/>
<feature type="non-terminal residue" evidence="2">
    <location>
        <position position="1"/>
    </location>
</feature>
<dbReference type="EMBL" id="KI968747">
    <property type="protein sequence ID" value="EUN25808.1"/>
    <property type="molecule type" value="Genomic_DNA"/>
</dbReference>
<evidence type="ECO:0000313" key="2">
    <source>
        <dbReference type="EMBL" id="EUN25808.1"/>
    </source>
</evidence>
<reference evidence="2 3" key="1">
    <citation type="journal article" date="2013" name="PLoS Genet.">
        <title>Comparative genome structure, secondary metabolite, and effector coding capacity across Cochliobolus pathogens.</title>
        <authorList>
            <person name="Condon B.J."/>
            <person name="Leng Y."/>
            <person name="Wu D."/>
            <person name="Bushley K.E."/>
            <person name="Ohm R.A."/>
            <person name="Otillar R."/>
            <person name="Martin J."/>
            <person name="Schackwitz W."/>
            <person name="Grimwood J."/>
            <person name="MohdZainudin N."/>
            <person name="Xue C."/>
            <person name="Wang R."/>
            <person name="Manning V.A."/>
            <person name="Dhillon B."/>
            <person name="Tu Z.J."/>
            <person name="Steffenson B.J."/>
            <person name="Salamov A."/>
            <person name="Sun H."/>
            <person name="Lowry S."/>
            <person name="LaButti K."/>
            <person name="Han J."/>
            <person name="Copeland A."/>
            <person name="Lindquist E."/>
            <person name="Barry K."/>
            <person name="Schmutz J."/>
            <person name="Baker S.E."/>
            <person name="Ciuffetti L.M."/>
            <person name="Grigoriev I.V."/>
            <person name="Zhong S."/>
            <person name="Turgeon B.G."/>
        </authorList>
    </citation>
    <scope>NUCLEOTIDE SEQUENCE [LARGE SCALE GENOMIC DNA]</scope>
    <source>
        <strain evidence="2 3">FI3</strain>
    </source>
</reference>
<dbReference type="Proteomes" id="UP000054337">
    <property type="component" value="Unassembled WGS sequence"/>
</dbReference>
<feature type="compositionally biased region" description="Basic and acidic residues" evidence="1">
    <location>
        <begin position="45"/>
        <end position="58"/>
    </location>
</feature>
<dbReference type="OrthoDB" id="10352448at2759"/>
<keyword evidence="3" id="KW-1185">Reference proteome</keyword>
<name>W7E5T6_BIPV3</name>
<protein>
    <submittedName>
        <fullName evidence="2">Uncharacterized protein</fullName>
    </submittedName>
</protein>
<dbReference type="RefSeq" id="XP_014555387.1">
    <property type="nucleotide sequence ID" value="XM_014699901.1"/>
</dbReference>